<organism evidence="2 3">
    <name type="scientific">Porites lobata</name>
    <dbReference type="NCBI Taxonomy" id="104759"/>
    <lineage>
        <taxon>Eukaryota</taxon>
        <taxon>Metazoa</taxon>
        <taxon>Cnidaria</taxon>
        <taxon>Anthozoa</taxon>
        <taxon>Hexacorallia</taxon>
        <taxon>Scleractinia</taxon>
        <taxon>Fungiina</taxon>
        <taxon>Poritidae</taxon>
        <taxon>Porites</taxon>
    </lineage>
</organism>
<dbReference type="PANTHER" id="PTHR39948:SF1">
    <property type="entry name" value="GEO11419P1"/>
    <property type="match status" value="1"/>
</dbReference>
<evidence type="ECO:0000313" key="2">
    <source>
        <dbReference type="EMBL" id="CAH3039691.1"/>
    </source>
</evidence>
<comment type="caution">
    <text evidence="2">The sequence shown here is derived from an EMBL/GenBank/DDBJ whole genome shotgun (WGS) entry which is preliminary data.</text>
</comment>
<dbReference type="EMBL" id="CALNXK010000007">
    <property type="protein sequence ID" value="CAH3039691.1"/>
    <property type="molecule type" value="Genomic_DNA"/>
</dbReference>
<dbReference type="Proteomes" id="UP001159405">
    <property type="component" value="Unassembled WGS sequence"/>
</dbReference>
<sequence>MIRPHSLHTPKRSTKKPSLLSFWVDHTITHFTKSYFTNQQQISLRSSSFHKMAANCGWLWSFIWLIILLCLGWPLGILAAVLYAIFSPFAACCKPCADFTNFLMEHGVKLPYTAASNMVNGRSGC</sequence>
<dbReference type="PANTHER" id="PTHR39948">
    <property type="entry name" value="GEO11419P1"/>
    <property type="match status" value="1"/>
</dbReference>
<evidence type="ECO:0008006" key="4">
    <source>
        <dbReference type="Google" id="ProtNLM"/>
    </source>
</evidence>
<accession>A0ABN8N0S7</accession>
<evidence type="ECO:0000256" key="1">
    <source>
        <dbReference type="SAM" id="Phobius"/>
    </source>
</evidence>
<reference evidence="2 3" key="1">
    <citation type="submission" date="2022-05" db="EMBL/GenBank/DDBJ databases">
        <authorList>
            <consortium name="Genoscope - CEA"/>
            <person name="William W."/>
        </authorList>
    </citation>
    <scope>NUCLEOTIDE SEQUENCE [LARGE SCALE GENOMIC DNA]</scope>
</reference>
<keyword evidence="1" id="KW-0472">Membrane</keyword>
<name>A0ABN8N0S7_9CNID</name>
<gene>
    <name evidence="2" type="ORF">PLOB_00042848</name>
</gene>
<keyword evidence="1" id="KW-0812">Transmembrane</keyword>
<evidence type="ECO:0000313" key="3">
    <source>
        <dbReference type="Proteomes" id="UP001159405"/>
    </source>
</evidence>
<proteinExistence type="predicted"/>
<feature type="transmembrane region" description="Helical" evidence="1">
    <location>
        <begin position="58"/>
        <end position="86"/>
    </location>
</feature>
<keyword evidence="1" id="KW-1133">Transmembrane helix</keyword>
<protein>
    <recommendedName>
        <fullName evidence="4">Caveolin</fullName>
    </recommendedName>
</protein>
<keyword evidence="3" id="KW-1185">Reference proteome</keyword>